<dbReference type="AlphaFoldDB" id="F0EPB3"/>
<dbReference type="PANTHER" id="PTHR30629">
    <property type="entry name" value="PROPHAGE INTEGRASE"/>
    <property type="match status" value="1"/>
</dbReference>
<dbReference type="CDD" id="cd01189">
    <property type="entry name" value="INT_ICEBs1_C_like"/>
    <property type="match status" value="1"/>
</dbReference>
<dbReference type="PANTHER" id="PTHR30629:SF2">
    <property type="entry name" value="PROPHAGE INTEGRASE INTS-RELATED"/>
    <property type="match status" value="1"/>
</dbReference>
<dbReference type="Pfam" id="PF00589">
    <property type="entry name" value="Phage_integrase"/>
    <property type="match status" value="1"/>
</dbReference>
<keyword evidence="3" id="KW-0238">DNA-binding</keyword>
<proteinExistence type="inferred from homology"/>
<dbReference type="InterPro" id="IPR011010">
    <property type="entry name" value="DNA_brk_join_enz"/>
</dbReference>
<organism evidence="6 7">
    <name type="scientific">Enterococcus casseliflavus ATCC 12755</name>
    <dbReference type="NCBI Taxonomy" id="888066"/>
    <lineage>
        <taxon>Bacteria</taxon>
        <taxon>Bacillati</taxon>
        <taxon>Bacillota</taxon>
        <taxon>Bacilli</taxon>
        <taxon>Lactobacillales</taxon>
        <taxon>Enterococcaceae</taxon>
        <taxon>Enterococcus</taxon>
    </lineage>
</organism>
<evidence type="ECO:0000256" key="3">
    <source>
        <dbReference type="ARBA" id="ARBA00023125"/>
    </source>
</evidence>
<feature type="domain" description="Tyr recombinase" evidence="5">
    <location>
        <begin position="187"/>
        <end position="386"/>
    </location>
</feature>
<dbReference type="SUPFAM" id="SSF56349">
    <property type="entry name" value="DNA breaking-rejoining enzymes"/>
    <property type="match status" value="1"/>
</dbReference>
<name>F0EPB3_ENTCA</name>
<evidence type="ECO:0000256" key="2">
    <source>
        <dbReference type="ARBA" id="ARBA00022908"/>
    </source>
</evidence>
<dbReference type="PROSITE" id="PS51898">
    <property type="entry name" value="TYR_RECOMBINASE"/>
    <property type="match status" value="1"/>
</dbReference>
<evidence type="ECO:0000313" key="7">
    <source>
        <dbReference type="Proteomes" id="UP000004835"/>
    </source>
</evidence>
<dbReference type="Gene3D" id="1.10.150.130">
    <property type="match status" value="1"/>
</dbReference>
<dbReference type="Gene3D" id="1.10.443.10">
    <property type="entry name" value="Intergrase catalytic core"/>
    <property type="match status" value="1"/>
</dbReference>
<dbReference type="InterPro" id="IPR013762">
    <property type="entry name" value="Integrase-like_cat_sf"/>
</dbReference>
<comment type="similarity">
    <text evidence="1">Belongs to the 'phage' integrase family.</text>
</comment>
<accession>F0EPB3</accession>
<sequence length="391" mass="45916">MLTARFAIEVHTMWSESLGNGRYKFIERYKDPYTEKWKKTSTVLTSDSSRAWKNAQKILDKKIEEALSNYDKSDITFKELYEEWFVYYQQHVKRTSWTKVPKMMKHIQKVVSDDVLVRNIDENMIRNITEKMYTFGDLSLNYTKQNKTTLSIMLNYAVEKKYIKQNLALNVKIQRKKAEEEKRKKNMDEKYLDQSEMTELLVYMRKSTKRLLHANIAELLYLTGLRYGELQALQVKDFDGSTLDINGTLDYSFLKMADAVKTSPKNIYSKRIVSLPNRAIKIVNEIIEHNSLVFGSQSNEDYIFKSSRGTPLSLHSFNMVLHRVQDELKWDKNLSSHIFRHSHISLLAELNLPLKTIMERVGHSDANTTLSIYNHVTKKSKEQVIDRLNNL</sequence>
<comment type="caution">
    <text evidence="6">The sequence shown here is derived from an EMBL/GenBank/DDBJ whole genome shotgun (WGS) entry which is preliminary data.</text>
</comment>
<evidence type="ECO:0000313" key="6">
    <source>
        <dbReference type="EMBL" id="EGC68138.1"/>
    </source>
</evidence>
<dbReference type="GO" id="GO:0006310">
    <property type="term" value="P:DNA recombination"/>
    <property type="evidence" value="ECO:0007669"/>
    <property type="project" value="UniProtKB-KW"/>
</dbReference>
<dbReference type="GO" id="GO:0015074">
    <property type="term" value="P:DNA integration"/>
    <property type="evidence" value="ECO:0007669"/>
    <property type="project" value="UniProtKB-KW"/>
</dbReference>
<dbReference type="GO" id="GO:0003677">
    <property type="term" value="F:DNA binding"/>
    <property type="evidence" value="ECO:0007669"/>
    <property type="project" value="UniProtKB-KW"/>
</dbReference>
<protein>
    <submittedName>
        <fullName evidence="6">Site-specific recombinase, phage integrase family</fullName>
    </submittedName>
</protein>
<dbReference type="Proteomes" id="UP000004835">
    <property type="component" value="Unassembled WGS sequence"/>
</dbReference>
<keyword evidence="2" id="KW-0229">DNA integration</keyword>
<dbReference type="InterPro" id="IPR002104">
    <property type="entry name" value="Integrase_catalytic"/>
</dbReference>
<reference evidence="6 7" key="1">
    <citation type="submission" date="2011-01" db="EMBL/GenBank/DDBJ databases">
        <authorList>
            <person name="Muzny D."/>
            <person name="Qin X."/>
            <person name="Deng J."/>
            <person name="Jiang H."/>
            <person name="Liu Y."/>
            <person name="Qu J."/>
            <person name="Song X.-Z."/>
            <person name="Zhang L."/>
            <person name="Thornton R."/>
            <person name="Coyle M."/>
            <person name="Francisco L."/>
            <person name="Jackson L."/>
            <person name="Javaid M."/>
            <person name="Korchina V."/>
            <person name="Kovar C."/>
            <person name="Mata R."/>
            <person name="Mathew T."/>
            <person name="Ngo R."/>
            <person name="Nguyen L."/>
            <person name="Nguyen N."/>
            <person name="Okwuonu G."/>
            <person name="Ongeri F."/>
            <person name="Pham C."/>
            <person name="Simmons D."/>
            <person name="Wilczek-Boney K."/>
            <person name="Hale W."/>
            <person name="Jakkamsetti A."/>
            <person name="Pham P."/>
            <person name="Ruth R."/>
            <person name="San Lucas F."/>
            <person name="Warren J."/>
            <person name="Zhang J."/>
            <person name="Zhao Z."/>
            <person name="Zhou C."/>
            <person name="Zhu D."/>
            <person name="Lee S."/>
            <person name="Bess C."/>
            <person name="Blankenburg K."/>
            <person name="Forbes L."/>
            <person name="Fu Q."/>
            <person name="Gubbala S."/>
            <person name="Hirani K."/>
            <person name="Jayaseelan J.C."/>
            <person name="Lara F."/>
            <person name="Munidasa M."/>
            <person name="Palculict T."/>
            <person name="Patil S."/>
            <person name="Pu L.-L."/>
            <person name="Saada N."/>
            <person name="Tang L."/>
            <person name="Weissenberger G."/>
            <person name="Zhu Y."/>
            <person name="Hemphill L."/>
            <person name="Shang Y."/>
            <person name="Youmans B."/>
            <person name="Ayvaz T."/>
            <person name="Ross M."/>
            <person name="Santibanez J."/>
            <person name="Aqrawi P."/>
            <person name="Gross S."/>
            <person name="Joshi V."/>
            <person name="Fowler G."/>
            <person name="Nazareth L."/>
            <person name="Reid J."/>
            <person name="Worley K."/>
            <person name="Petrosino J."/>
            <person name="Highlander S."/>
            <person name="Gibbs R."/>
        </authorList>
    </citation>
    <scope>NUCLEOTIDE SEQUENCE [LARGE SCALE GENOMIC DNA]</scope>
    <source>
        <strain evidence="6 7">ATCC 12755</strain>
    </source>
</reference>
<dbReference type="InterPro" id="IPR050808">
    <property type="entry name" value="Phage_Integrase"/>
</dbReference>
<dbReference type="EMBL" id="AEWT01000031">
    <property type="protein sequence ID" value="EGC68138.1"/>
    <property type="molecule type" value="Genomic_DNA"/>
</dbReference>
<evidence type="ECO:0000259" key="5">
    <source>
        <dbReference type="PROSITE" id="PS51898"/>
    </source>
</evidence>
<evidence type="ECO:0000256" key="4">
    <source>
        <dbReference type="ARBA" id="ARBA00023172"/>
    </source>
</evidence>
<gene>
    <name evidence="6" type="ORF">HMPREF9087_3255</name>
</gene>
<dbReference type="InterPro" id="IPR010998">
    <property type="entry name" value="Integrase_recombinase_N"/>
</dbReference>
<dbReference type="HOGENOM" id="CLU_027562_17_6_9"/>
<keyword evidence="4" id="KW-0233">DNA recombination</keyword>
<evidence type="ECO:0000256" key="1">
    <source>
        <dbReference type="ARBA" id="ARBA00008857"/>
    </source>
</evidence>